<evidence type="ECO:0000259" key="1">
    <source>
        <dbReference type="Pfam" id="PF14534"/>
    </source>
</evidence>
<dbReference type="EMBL" id="JAGJCB010000022">
    <property type="protein sequence ID" value="MBP0905428.1"/>
    <property type="molecule type" value="Genomic_DNA"/>
</dbReference>
<name>A0ABS4BYF9_9FLAO</name>
<keyword evidence="3" id="KW-1185">Reference proteome</keyword>
<organism evidence="2 3">
    <name type="scientific">Mariniflexile gromovii</name>
    <dbReference type="NCBI Taxonomy" id="362523"/>
    <lineage>
        <taxon>Bacteria</taxon>
        <taxon>Pseudomonadati</taxon>
        <taxon>Bacteroidota</taxon>
        <taxon>Flavobacteriia</taxon>
        <taxon>Flavobacteriales</taxon>
        <taxon>Flavobacteriaceae</taxon>
        <taxon>Mariniflexile</taxon>
    </lineage>
</organism>
<reference evidence="2 3" key="1">
    <citation type="submission" date="2021-04" db="EMBL/GenBank/DDBJ databases">
        <title>Mariniflexile gromovii gen. nov., sp. nov., a gliding bacterium isolated from the sea urchin Strongylocentrotus intermedius.</title>
        <authorList>
            <person name="Ko S."/>
            <person name="Le V."/>
            <person name="Ahn C.-Y."/>
            <person name="Oh H.-M."/>
        </authorList>
    </citation>
    <scope>NUCLEOTIDE SEQUENCE [LARGE SCALE GENOMIC DNA]</scope>
    <source>
        <strain evidence="2 3">KCTC 12570</strain>
    </source>
</reference>
<proteinExistence type="predicted"/>
<dbReference type="Gene3D" id="3.10.450.50">
    <property type="match status" value="1"/>
</dbReference>
<accession>A0ABS4BYF9</accession>
<evidence type="ECO:0000313" key="3">
    <source>
        <dbReference type="Proteomes" id="UP000670776"/>
    </source>
</evidence>
<dbReference type="InterPro" id="IPR027843">
    <property type="entry name" value="DUF4440"/>
</dbReference>
<dbReference type="SUPFAM" id="SSF54427">
    <property type="entry name" value="NTF2-like"/>
    <property type="match status" value="1"/>
</dbReference>
<dbReference type="RefSeq" id="WP_209656443.1">
    <property type="nucleotide sequence ID" value="NZ_JAGJCB010000022.1"/>
</dbReference>
<comment type="caution">
    <text evidence="2">The sequence shown here is derived from an EMBL/GenBank/DDBJ whole genome shotgun (WGS) entry which is preliminary data.</text>
</comment>
<feature type="domain" description="DUF4440" evidence="1">
    <location>
        <begin position="28"/>
        <end position="133"/>
    </location>
</feature>
<sequence>MKLINLLFCAVLVTSCTKNETNEKDLLLKTIDAYETAWANGDFLTVESFFTQEAKRLHTEPHVWDRAEIKRYFETRAANQKLVQEPTEKQDWKMGREYIDIRVEGNIAYDIFTTERFKAVHIWEKQNDGSWKIQYDIGMLNYVEEIPMPK</sequence>
<dbReference type="InterPro" id="IPR032710">
    <property type="entry name" value="NTF2-like_dom_sf"/>
</dbReference>
<dbReference type="PROSITE" id="PS51257">
    <property type="entry name" value="PROKAR_LIPOPROTEIN"/>
    <property type="match status" value="1"/>
</dbReference>
<protein>
    <submittedName>
        <fullName evidence="2">Nuclear transport factor 2 family protein</fullName>
    </submittedName>
</protein>
<dbReference type="Pfam" id="PF14534">
    <property type="entry name" value="DUF4440"/>
    <property type="match status" value="1"/>
</dbReference>
<gene>
    <name evidence="2" type="ORF">J8H85_16460</name>
</gene>
<evidence type="ECO:0000313" key="2">
    <source>
        <dbReference type="EMBL" id="MBP0905428.1"/>
    </source>
</evidence>
<dbReference type="Proteomes" id="UP000670776">
    <property type="component" value="Unassembled WGS sequence"/>
</dbReference>